<dbReference type="AlphaFoldDB" id="A0A6S7D5R7"/>
<evidence type="ECO:0000313" key="3">
    <source>
        <dbReference type="EMBL" id="CAB3867927.1"/>
    </source>
</evidence>
<evidence type="ECO:0000256" key="1">
    <source>
        <dbReference type="ARBA" id="ARBA00023002"/>
    </source>
</evidence>
<dbReference type="PANTHER" id="PTHR43205">
    <property type="entry name" value="PROSTAGLANDIN REDUCTASE"/>
    <property type="match status" value="1"/>
</dbReference>
<dbReference type="Pfam" id="PF00107">
    <property type="entry name" value="ADH_zinc_N"/>
    <property type="match status" value="1"/>
</dbReference>
<proteinExistence type="predicted"/>
<feature type="domain" description="Enoyl reductase (ER)" evidence="2">
    <location>
        <begin position="47"/>
        <end position="304"/>
    </location>
</feature>
<dbReference type="Gene3D" id="3.90.180.10">
    <property type="entry name" value="Medium-chain alcohol dehydrogenases, catalytic domain"/>
    <property type="match status" value="1"/>
</dbReference>
<dbReference type="CDD" id="cd05288">
    <property type="entry name" value="PGDH"/>
    <property type="match status" value="1"/>
</dbReference>
<sequence length="306" mass="32642">MPELGPGQILVRTQWLSVDPYMRGRLNPASMKLGALMQGGGVGEVVASNHPGWDRGDLAEAPDVGWQEYAVLTPDLPGAAKVNKVDVGRAPAQAALSWLGMPGLTAYFAMLEVGRPKVGDVVVVSAAAGAVGQIAGQLAKLGGCRVIGIAGSEEKLAWCREIGFDDTINYRAEEDLRGAIARRCPNGVNVFFDGTGGAIHDAVLMNLALNARVAVVGKIAVANNAADQDQGLRASARLIATRASLQGFVVYDWWHRRDEALSRLAAWGNDGTLKFKEDVIDGFLQVPQAYLRMMQGENLGKQLVRL</sequence>
<dbReference type="SMART" id="SM00829">
    <property type="entry name" value="PKS_ER"/>
    <property type="match status" value="1"/>
</dbReference>
<dbReference type="EC" id="1.-.-.-" evidence="3"/>
<dbReference type="InterPro" id="IPR045010">
    <property type="entry name" value="MDR_fam"/>
</dbReference>
<reference evidence="3 4" key="1">
    <citation type="submission" date="2020-04" db="EMBL/GenBank/DDBJ databases">
        <authorList>
            <person name="De Canck E."/>
        </authorList>
    </citation>
    <scope>NUCLEOTIDE SEQUENCE [LARGE SCALE GENOMIC DNA]</scope>
    <source>
        <strain evidence="3 4">LMG 1861</strain>
    </source>
</reference>
<dbReference type="Pfam" id="PF16884">
    <property type="entry name" value="ADH_N_2"/>
    <property type="match status" value="1"/>
</dbReference>
<dbReference type="SUPFAM" id="SSF50129">
    <property type="entry name" value="GroES-like"/>
    <property type="match status" value="1"/>
</dbReference>
<dbReference type="InterPro" id="IPR013149">
    <property type="entry name" value="ADH-like_C"/>
</dbReference>
<dbReference type="SUPFAM" id="SSF51735">
    <property type="entry name" value="NAD(P)-binding Rossmann-fold domains"/>
    <property type="match status" value="1"/>
</dbReference>
<protein>
    <submittedName>
        <fullName evidence="3">NADP-dependent oxidoreductase YfmJ</fullName>
        <ecNumber evidence="3">1.-.-.-</ecNumber>
    </submittedName>
</protein>
<dbReference type="InterPro" id="IPR011032">
    <property type="entry name" value="GroES-like_sf"/>
</dbReference>
<dbReference type="InterPro" id="IPR036291">
    <property type="entry name" value="NAD(P)-bd_dom_sf"/>
</dbReference>
<dbReference type="InterPro" id="IPR041694">
    <property type="entry name" value="ADH_N_2"/>
</dbReference>
<dbReference type="FunFam" id="3.40.50.720:FF:000121">
    <property type="entry name" value="Prostaglandin reductase 2"/>
    <property type="match status" value="1"/>
</dbReference>
<accession>A0A6S7D5R7</accession>
<organism evidence="3 4">
    <name type="scientific">Achromobacter piechaudii</name>
    <dbReference type="NCBI Taxonomy" id="72556"/>
    <lineage>
        <taxon>Bacteria</taxon>
        <taxon>Pseudomonadati</taxon>
        <taxon>Pseudomonadota</taxon>
        <taxon>Betaproteobacteria</taxon>
        <taxon>Burkholderiales</taxon>
        <taxon>Alcaligenaceae</taxon>
        <taxon>Achromobacter</taxon>
    </lineage>
</organism>
<dbReference type="Gene3D" id="3.40.50.720">
    <property type="entry name" value="NAD(P)-binding Rossmann-like Domain"/>
    <property type="match status" value="1"/>
</dbReference>
<evidence type="ECO:0000313" key="4">
    <source>
        <dbReference type="Proteomes" id="UP000494105"/>
    </source>
</evidence>
<gene>
    <name evidence="3" type="primary">yfmJ</name>
    <name evidence="3" type="ORF">LMG1861_02609</name>
</gene>
<dbReference type="GO" id="GO:0016628">
    <property type="term" value="F:oxidoreductase activity, acting on the CH-CH group of donors, NAD or NADP as acceptor"/>
    <property type="evidence" value="ECO:0007669"/>
    <property type="project" value="InterPro"/>
</dbReference>
<keyword evidence="1 3" id="KW-0560">Oxidoreductase</keyword>
<dbReference type="Proteomes" id="UP000494105">
    <property type="component" value="Unassembled WGS sequence"/>
</dbReference>
<dbReference type="PANTHER" id="PTHR43205:SF7">
    <property type="entry name" value="PROSTAGLANDIN REDUCTASE 1"/>
    <property type="match status" value="1"/>
</dbReference>
<evidence type="ECO:0000259" key="2">
    <source>
        <dbReference type="SMART" id="SM00829"/>
    </source>
</evidence>
<dbReference type="InterPro" id="IPR020843">
    <property type="entry name" value="ER"/>
</dbReference>
<dbReference type="EMBL" id="CADILD010000002">
    <property type="protein sequence ID" value="CAB3867927.1"/>
    <property type="molecule type" value="Genomic_DNA"/>
</dbReference>
<name>A0A6S7D5R7_9BURK</name>